<dbReference type="PANTHER" id="PTHR38780:SF1">
    <property type="entry name" value="PROTEIN TUSC"/>
    <property type="match status" value="1"/>
</dbReference>
<name>A0A0N8GVY7_VIBSP</name>
<evidence type="ECO:0000313" key="10">
    <source>
        <dbReference type="EMBL" id="PTP20201.1"/>
    </source>
</evidence>
<dbReference type="GO" id="GO:0016740">
    <property type="term" value="F:transferase activity"/>
    <property type="evidence" value="ECO:0007669"/>
    <property type="project" value="UniProtKB-KW"/>
</dbReference>
<dbReference type="EMBL" id="MCSW01000014">
    <property type="protein sequence ID" value="PMF34796.1"/>
    <property type="molecule type" value="Genomic_DNA"/>
</dbReference>
<gene>
    <name evidence="10" type="primary">tusC</name>
    <name evidence="5" type="ORF">AN168_20330</name>
    <name evidence="9" type="ORF">BCV19_02190</name>
    <name evidence="10" type="ORF">CWO36_09095</name>
    <name evidence="8" type="ORF">F0234_16785</name>
    <name evidence="6" type="ORF">L8R85_10335</name>
    <name evidence="7" type="ORF">Q8W38_14230</name>
</gene>
<dbReference type="Proteomes" id="UP000235405">
    <property type="component" value="Unassembled WGS sequence"/>
</dbReference>
<reference evidence="8 14" key="6">
    <citation type="submission" date="2019-09" db="EMBL/GenBank/DDBJ databases">
        <title>Draft genome sequencing and comparative genomics of hatchery-associated Vibrios.</title>
        <authorList>
            <person name="Kehlet-Delgado H."/>
            <person name="Mueller R.S."/>
        </authorList>
    </citation>
    <scope>NUCLEOTIDE SEQUENCE [LARGE SCALE GENOMIC DNA]</scope>
    <source>
        <strain evidence="8 14">99-70-13A3</strain>
    </source>
</reference>
<evidence type="ECO:0000313" key="14">
    <source>
        <dbReference type="Proteomes" id="UP000519158"/>
    </source>
</evidence>
<dbReference type="Pfam" id="PF02635">
    <property type="entry name" value="DsrE"/>
    <property type="match status" value="1"/>
</dbReference>
<reference evidence="5 11" key="1">
    <citation type="submission" date="2015-08" db="EMBL/GenBank/DDBJ databases">
        <title>Draft Genome Sequence of Vibrio splendidus UCD-SED7.</title>
        <authorList>
            <person name="Lee R.D."/>
            <person name="Lang J.M."/>
            <person name="Coil D.A."/>
            <person name="Jospin G."/>
            <person name="Eisen J.A."/>
        </authorList>
    </citation>
    <scope>NUCLEOTIDE SEQUENCE [LARGE SCALE GENOMIC DNA]</scope>
    <source>
        <strain evidence="5 11">UCD-SED7</strain>
    </source>
</reference>
<dbReference type="Proteomes" id="UP001177883">
    <property type="component" value="Unassembled WGS sequence"/>
</dbReference>
<evidence type="ECO:0000313" key="12">
    <source>
        <dbReference type="Proteomes" id="UP000235405"/>
    </source>
</evidence>
<evidence type="ECO:0000256" key="2">
    <source>
        <dbReference type="ARBA" id="ARBA00004496"/>
    </source>
</evidence>
<dbReference type="GO" id="GO:0005737">
    <property type="term" value="C:cytoplasm"/>
    <property type="evidence" value="ECO:0007669"/>
    <property type="project" value="UniProtKB-SubCell"/>
</dbReference>
<dbReference type="SUPFAM" id="SSF75169">
    <property type="entry name" value="DsrEFH-like"/>
    <property type="match status" value="1"/>
</dbReference>
<accession>A0A0N8GVY7</accession>
<protein>
    <recommendedName>
        <fullName evidence="4">Protein TusC homolog</fullName>
    </recommendedName>
</protein>
<dbReference type="Proteomes" id="UP000050463">
    <property type="component" value="Unassembled WGS sequence"/>
</dbReference>
<reference evidence="9" key="3">
    <citation type="submission" date="2016-07" db="EMBL/GenBank/DDBJ databases">
        <authorList>
            <person name="Wan K."/>
            <person name="Booth B."/>
            <person name="Spirohn K."/>
            <person name="Hao T."/>
            <person name="Hu Y."/>
            <person name="Calderwood M."/>
            <person name="Hill D."/>
            <person name="Mohr S."/>
            <person name="Vidal M."/>
            <person name="Celniker S."/>
            <person name="Perrimon N."/>
        </authorList>
    </citation>
    <scope>NUCLEOTIDE SEQUENCE</scope>
    <source>
        <strain evidence="9">10N.286.54.F3</strain>
    </source>
</reference>
<dbReference type="Proteomes" id="UP000519158">
    <property type="component" value="Unassembled WGS sequence"/>
</dbReference>
<reference evidence="7" key="8">
    <citation type="submission" date="2023-07" db="EMBL/GenBank/DDBJ databases">
        <title>Genome content predicts the carbon catabolic preferences of heterotrophic bacteria.</title>
        <authorList>
            <person name="Gralka M."/>
        </authorList>
    </citation>
    <scope>NUCLEOTIDE SEQUENCE</scope>
    <source>
        <strain evidence="7">6E03</strain>
    </source>
</reference>
<dbReference type="NCBIfam" id="NF001238">
    <property type="entry name" value="PRK00211.1"/>
    <property type="match status" value="1"/>
</dbReference>
<dbReference type="EMBL" id="LIZK01000011">
    <property type="protein sequence ID" value="KPL92501.1"/>
    <property type="molecule type" value="Genomic_DNA"/>
</dbReference>
<dbReference type="EMBL" id="JAKMYX010000032">
    <property type="protein sequence ID" value="MDH5921419.1"/>
    <property type="molecule type" value="Genomic_DNA"/>
</dbReference>
<evidence type="ECO:0000313" key="11">
    <source>
        <dbReference type="Proteomes" id="UP000050463"/>
    </source>
</evidence>
<evidence type="ECO:0000256" key="1">
    <source>
        <dbReference type="ARBA" id="ARBA00002850"/>
    </source>
</evidence>
<evidence type="ECO:0000256" key="3">
    <source>
        <dbReference type="ARBA" id="ARBA00005996"/>
    </source>
</evidence>
<dbReference type="NCBIfam" id="TIGR03010">
    <property type="entry name" value="sulf_tusC_dsrF"/>
    <property type="match status" value="1"/>
</dbReference>
<dbReference type="Gene3D" id="3.40.1260.10">
    <property type="entry name" value="DsrEFH-like"/>
    <property type="match status" value="1"/>
</dbReference>
<evidence type="ECO:0000256" key="4">
    <source>
        <dbReference type="ARBA" id="ARBA00017149"/>
    </source>
</evidence>
<evidence type="ECO:0000313" key="5">
    <source>
        <dbReference type="EMBL" id="KPL92501.1"/>
    </source>
</evidence>
<dbReference type="AlphaFoldDB" id="A0A0N8GVY7"/>
<reference evidence="12" key="2">
    <citation type="submission" date="2016-07" db="EMBL/GenBank/DDBJ databases">
        <title>Nontailed viruses are major unrecognized killers of bacteria in the ocean.</title>
        <authorList>
            <person name="Kauffman K."/>
            <person name="Hussain F."/>
            <person name="Yang J."/>
            <person name="Arevalo P."/>
            <person name="Brown J."/>
            <person name="Cutler M."/>
            <person name="Kelly L."/>
            <person name="Polz M.F."/>
        </authorList>
    </citation>
    <scope>NUCLEOTIDE SEQUENCE [LARGE SCALE GENOMIC DNA]</scope>
    <source>
        <strain evidence="12">10N.286.54.F3</strain>
    </source>
</reference>
<dbReference type="InterPro" id="IPR003787">
    <property type="entry name" value="Sulphur_relay_DsrE/F-like"/>
</dbReference>
<dbReference type="EMBL" id="PIGA01000011">
    <property type="protein sequence ID" value="PTP20201.1"/>
    <property type="molecule type" value="Genomic_DNA"/>
</dbReference>
<dbReference type="GeneID" id="72397989"/>
<comment type="function">
    <text evidence="1">Could be part of a sulfur-relay system.</text>
</comment>
<dbReference type="InterPro" id="IPR017462">
    <property type="entry name" value="Sulphur_relay_TusC/DsrF"/>
</dbReference>
<dbReference type="RefSeq" id="WP_017085994.1">
    <property type="nucleotide sequence ID" value="NZ_AP025508.1"/>
</dbReference>
<dbReference type="EMBL" id="VTXL01000014">
    <property type="protein sequence ID" value="NOJ14419.1"/>
    <property type="molecule type" value="Genomic_DNA"/>
</dbReference>
<dbReference type="PANTHER" id="PTHR38780">
    <property type="entry name" value="PROTEIN TUSC"/>
    <property type="match status" value="1"/>
</dbReference>
<evidence type="ECO:0000313" key="7">
    <source>
        <dbReference type="EMBL" id="MDP2490505.1"/>
    </source>
</evidence>
<comment type="subcellular location">
    <subcellularLocation>
        <location evidence="2">Cytoplasm</location>
    </subcellularLocation>
</comment>
<evidence type="ECO:0000313" key="6">
    <source>
        <dbReference type="EMBL" id="MDH5921419.1"/>
    </source>
</evidence>
<dbReference type="EMBL" id="JAUYVK010000012">
    <property type="protein sequence ID" value="MDP2490505.1"/>
    <property type="molecule type" value="Genomic_DNA"/>
</dbReference>
<proteinExistence type="inferred from homology"/>
<sequence length="118" mass="13098">MSKLAFVFNTFPHTTAAGREGLDALLAASAYSEDITVFFVGNGVTQLLKAQQPDESLSRDYISAFKLMDLYDIEQVYVCQHSLNQFGLSTDNLLIDVTALEVNELTQKLAQSQKILTF</sequence>
<evidence type="ECO:0000313" key="9">
    <source>
        <dbReference type="EMBL" id="PMF34796.1"/>
    </source>
</evidence>
<reference evidence="6" key="7">
    <citation type="submission" date="2022-01" db="EMBL/GenBank/DDBJ databases">
        <title>Vibrio aestuarianus Clade A and Clade B isolates are associated with Pacific oyster (Crassostrea gigas) disease outbreaks across Ireland.</title>
        <authorList>
            <person name="Coyle N."/>
            <person name="O'Toole C."/>
            <person name="Thomas J.C.L."/>
            <person name="Ryder D."/>
            <person name="Cheslett D."/>
            <person name="Feist S."/>
            <person name="Bean T."/>
            <person name="Joseph A."/>
            <person name="Waina A."/>
            <person name="Feil E."/>
            <person name="Verner-Jeffreys D.W."/>
        </authorList>
    </citation>
    <scope>NUCLEOTIDE SEQUENCE</scope>
    <source>
        <strain evidence="6">S/17/14 A</strain>
    </source>
</reference>
<comment type="caution">
    <text evidence="10">The sequence shown here is derived from an EMBL/GenBank/DDBJ whole genome shotgun (WGS) entry which is preliminary data.</text>
</comment>
<reference evidence="10 13" key="4">
    <citation type="submission" date="2017-11" db="EMBL/GenBank/DDBJ databases">
        <title>Population delineation of vibrios coincides with oyster pathogenicity.</title>
        <authorList>
            <person name="Bruto M."/>
            <person name="Labreuche Y."/>
            <person name="James A."/>
            <person name="Piel D."/>
            <person name="Chenivesse S."/>
            <person name="Petton B."/>
            <person name="Polz M.F."/>
            <person name="Le Roux F."/>
        </authorList>
    </citation>
    <scope>NUCLEOTIDE SEQUENCE [LARGE SCALE GENOMIC DNA]</scope>
    <source>
        <strain evidence="10 13">1F_55</strain>
    </source>
</reference>
<dbReference type="Proteomes" id="UP001159663">
    <property type="component" value="Unassembled WGS sequence"/>
</dbReference>
<dbReference type="Proteomes" id="UP000244080">
    <property type="component" value="Unassembled WGS sequence"/>
</dbReference>
<dbReference type="InterPro" id="IPR027396">
    <property type="entry name" value="DsrEFH-like"/>
</dbReference>
<reference evidence="9" key="5">
    <citation type="journal article" date="2018" name="Nature">
        <title>A major lineage of non-tailed dsDNA viruses as unrecognized killers of marine bacteria.</title>
        <authorList>
            <person name="Kauffman K.M."/>
            <person name="Hussain F.A."/>
            <person name="Yang J."/>
            <person name="Arevalo P."/>
            <person name="Brown J.M."/>
            <person name="Chang W.K."/>
            <person name="VanInsberghe D."/>
            <person name="Elsherbini J."/>
            <person name="Sharma R.S."/>
            <person name="Cutler M.B."/>
            <person name="Kelly L."/>
            <person name="Polz M.F."/>
        </authorList>
    </citation>
    <scope>NUCLEOTIDE SEQUENCE</scope>
    <source>
        <strain evidence="9">10N.286.54.F3</strain>
    </source>
</reference>
<evidence type="ECO:0000313" key="8">
    <source>
        <dbReference type="EMBL" id="NOJ14419.1"/>
    </source>
</evidence>
<comment type="similarity">
    <text evidence="3">Belongs to the DsrF/TusC family.</text>
</comment>
<accession>A0A1C3J574</accession>
<evidence type="ECO:0000313" key="13">
    <source>
        <dbReference type="Proteomes" id="UP000244080"/>
    </source>
</evidence>
<organism evidence="10 13">
    <name type="scientific">Vibrio splendidus</name>
    <dbReference type="NCBI Taxonomy" id="29497"/>
    <lineage>
        <taxon>Bacteria</taxon>
        <taxon>Pseudomonadati</taxon>
        <taxon>Pseudomonadota</taxon>
        <taxon>Gammaproteobacteria</taxon>
        <taxon>Vibrionales</taxon>
        <taxon>Vibrionaceae</taxon>
        <taxon>Vibrio</taxon>
    </lineage>
</organism>
<keyword evidence="10" id="KW-0808">Transferase</keyword>